<accession>Q8C8T9</accession>
<reference evidence="1" key="3">
    <citation type="journal article" date="2000" name="Genome Res.">
        <title>RIKEN integrated sequence analysis (RISA) system--384-format sequencing pipeline with 384 multicapillary sequencer.</title>
        <authorList>
            <person name="Shibata K."/>
            <person name="Itoh M."/>
            <person name="Aizawa K."/>
            <person name="Nagaoka S."/>
            <person name="Sasaki N."/>
            <person name="Carninci P."/>
            <person name="Konno H."/>
            <person name="Akiyama J."/>
            <person name="Nishi K."/>
            <person name="Kitsunai T."/>
            <person name="Tashiro H."/>
            <person name="Itoh M."/>
            <person name="Sumi N."/>
            <person name="Ishii Y."/>
            <person name="Nakamura S."/>
            <person name="Hazama M."/>
            <person name="Nishine T."/>
            <person name="Harada A."/>
            <person name="Yamamoto R."/>
            <person name="Matsumoto H."/>
            <person name="Sakaguchi S."/>
            <person name="Ikegami T."/>
            <person name="Kashiwagi K."/>
            <person name="Fujiwake S."/>
            <person name="Inoue K."/>
            <person name="Togawa Y."/>
            <person name="Izawa M."/>
            <person name="Ohara E."/>
            <person name="Watahiki M."/>
            <person name="Yoneda Y."/>
            <person name="Ishikawa T."/>
            <person name="Ozawa K."/>
            <person name="Tanaka T."/>
            <person name="Matsuura S."/>
            <person name="Kawai J."/>
            <person name="Okazaki Y."/>
            <person name="Muramatsu M."/>
            <person name="Inoue Y."/>
            <person name="Kira A."/>
            <person name="Hayashizaki Y."/>
        </authorList>
    </citation>
    <scope>NUCLEOTIDE SEQUENCE</scope>
    <source>
        <strain evidence="1">C57BL/6J</strain>
        <tissue evidence="1">Retina</tissue>
    </source>
</reference>
<reference evidence="1" key="6">
    <citation type="journal article" date="2002" name="Nature">
        <title>Analysis of the mouse transcriptome based on functional annotation of 60,770 full-length cDNAs.</title>
        <authorList>
            <consortium name="The FANTOM Consortium and the RIKEN Genome Exploration Research Group Phase I and II Team"/>
        </authorList>
    </citation>
    <scope>NUCLEOTIDE SEQUENCE</scope>
    <source>
        <strain evidence="1">C57BL/6J</strain>
        <tissue evidence="1">Retina</tissue>
    </source>
</reference>
<reference evidence="1" key="8">
    <citation type="journal article" date="2005" name="Science">
        <title>Antisense Transcription in the Mammalian Transcriptome.</title>
        <authorList>
            <consortium name="RIKEN Genome Exploration Research Group and Genome Science Group (Genome Network Project Core Group) and the FANTOM Consortium"/>
        </authorList>
    </citation>
    <scope>NUCLEOTIDE SEQUENCE</scope>
    <source>
        <strain evidence="1">C57BL/6J</strain>
        <tissue evidence="1">Retina</tissue>
    </source>
</reference>
<dbReference type="AlphaFoldDB" id="Q8C8T9"/>
<sequence length="161" mass="18229">MELRHLLPMPSSAKHLWKPLPRTPKFRFMLQSGECFDGCRATGKSALHTASEMRQSSPGWESEEAGRTWVALLREKRSPVQHWSSGYRGITSFIQHPASTPCEEANPRSNGKPKFMQTIFSNVCTSPTSWICVLLQFWGLFKTLLTKYAKSADNATHKLAF</sequence>
<organism evidence="1">
    <name type="scientific">Mus musculus</name>
    <name type="common">Mouse</name>
    <dbReference type="NCBI Taxonomy" id="10090"/>
    <lineage>
        <taxon>Eukaryota</taxon>
        <taxon>Metazoa</taxon>
        <taxon>Chordata</taxon>
        <taxon>Craniata</taxon>
        <taxon>Vertebrata</taxon>
        <taxon>Euteleostomi</taxon>
        <taxon>Mammalia</taxon>
        <taxon>Eutheria</taxon>
        <taxon>Euarchontoglires</taxon>
        <taxon>Glires</taxon>
        <taxon>Rodentia</taxon>
        <taxon>Myomorpha</taxon>
        <taxon>Muroidea</taxon>
        <taxon>Muridae</taxon>
        <taxon>Murinae</taxon>
        <taxon>Mus</taxon>
        <taxon>Mus</taxon>
    </lineage>
</organism>
<reference evidence="1" key="7">
    <citation type="journal article" date="2005" name="Science">
        <title>The Transcriptional Landscape of the Mammalian Genome.</title>
        <authorList>
            <consortium name="The FANTOM Consortium"/>
            <consortium name="Riken Genome Exploration Research Group and Genome Science Group (Genome Network Project Core Group)"/>
        </authorList>
    </citation>
    <scope>NUCLEOTIDE SEQUENCE</scope>
    <source>
        <strain evidence="1">C57BL/6J</strain>
        <tissue evidence="1">Retina</tissue>
    </source>
</reference>
<reference evidence="1" key="1">
    <citation type="journal article" date="1999" name="Methods Enzymol.">
        <title>High-efficiency full-length cDNA cloning.</title>
        <authorList>
            <person name="Carninci P."/>
            <person name="Hayashizaki Y."/>
        </authorList>
    </citation>
    <scope>NUCLEOTIDE SEQUENCE</scope>
    <source>
        <strain evidence="1">C57BL/6J</strain>
        <tissue evidence="1">Retina</tissue>
    </source>
</reference>
<name>Q8C8T9_MOUSE</name>
<dbReference type="MGI" id="MGI:3643118">
    <property type="gene designation" value="Silc1"/>
</dbReference>
<reference evidence="1" key="2">
    <citation type="journal article" date="2000" name="Genome Res.">
        <title>Normalization and subtraction of cap-trapper-selected cDNAs to prepare full-length cDNA libraries for rapid discovery of new genes.</title>
        <authorList>
            <person name="Carninci P."/>
            <person name="Shibata Y."/>
            <person name="Hayatsu N."/>
            <person name="Sugahara Y."/>
            <person name="Shibata K."/>
            <person name="Itoh M."/>
            <person name="Konno H."/>
            <person name="Okazaki Y."/>
            <person name="Muramatsu M."/>
            <person name="Hayashizaki Y."/>
        </authorList>
    </citation>
    <scope>NUCLEOTIDE SEQUENCE</scope>
    <source>
        <strain evidence="1">C57BL/6J</strain>
        <tissue evidence="1">Retina</tissue>
    </source>
</reference>
<reference evidence="1" key="5">
    <citation type="submission" date="2001-07" db="EMBL/GenBank/DDBJ databases">
        <authorList>
            <person name="Adachi J."/>
            <person name="Aizawa K."/>
            <person name="Akimura T."/>
            <person name="Arakawa T."/>
            <person name="Bono H."/>
            <person name="Carninci P."/>
            <person name="Fukuda S."/>
            <person name="Furuno M."/>
            <person name="Hanagaki T."/>
            <person name="Hara A."/>
            <person name="Hashizume W."/>
            <person name="Hayashida K."/>
            <person name="Hayatsu N."/>
            <person name="Hiramoto K."/>
            <person name="Hiraoka T."/>
            <person name="Hirozane T."/>
            <person name="Hori F."/>
            <person name="Imotani K."/>
            <person name="Ishii Y."/>
            <person name="Itoh M."/>
            <person name="Kagawa I."/>
            <person name="Kasukawa T."/>
            <person name="Katoh H."/>
            <person name="Kawai J."/>
            <person name="Kojima Y."/>
            <person name="Kondo S."/>
            <person name="Konno H."/>
            <person name="Kouda M."/>
            <person name="Koya S."/>
            <person name="Kurihara C."/>
            <person name="Matsuyama T."/>
            <person name="Miyazaki A."/>
            <person name="Murata M."/>
            <person name="Nakamura M."/>
            <person name="Nishi K."/>
            <person name="Nomura K."/>
            <person name="Numazaki R."/>
            <person name="Ohno M."/>
            <person name="Ohsato N."/>
            <person name="Okazaki Y."/>
            <person name="Saito R."/>
            <person name="Saitoh H."/>
            <person name="Sakai C."/>
            <person name="Sakai K."/>
            <person name="Sakazume N."/>
            <person name="Sano H."/>
            <person name="Sasaki D."/>
            <person name="Shibata K."/>
            <person name="Shinagawa A."/>
            <person name="Shiraki T."/>
            <person name="Sogabe Y."/>
            <person name="Tagami M."/>
            <person name="Tagawa A."/>
            <person name="Takahashi F."/>
            <person name="Takaku-Akahira S."/>
            <person name="Takeda Y."/>
            <person name="Tanaka T."/>
            <person name="Tomaru A."/>
            <person name="Toya T."/>
            <person name="Yasunishi A."/>
            <person name="Muramatsu M."/>
            <person name="Hayashizaki Y."/>
        </authorList>
    </citation>
    <scope>NUCLEOTIDE SEQUENCE</scope>
    <source>
        <strain evidence="1">C57BL/6J</strain>
        <tissue evidence="1">Retina</tissue>
    </source>
</reference>
<reference evidence="1" key="4">
    <citation type="journal article" date="2001" name="Nature">
        <title>Functional annotation of a full-length mouse cDNA collection.</title>
        <authorList>
            <consortium name="The RIKEN Genome Exploration Research Group Phase II Team and the FANTOM Consortium"/>
        </authorList>
    </citation>
    <scope>NUCLEOTIDE SEQUENCE</scope>
    <source>
        <strain evidence="1">C57BL/6J</strain>
        <tissue evidence="1">Retina</tissue>
    </source>
</reference>
<proteinExistence type="evidence at transcript level"/>
<evidence type="ECO:0000313" key="1">
    <source>
        <dbReference type="EMBL" id="BAC31954.1"/>
    </source>
</evidence>
<dbReference type="EMBL" id="AK044503">
    <property type="protein sequence ID" value="BAC31954.1"/>
    <property type="molecule type" value="mRNA"/>
</dbReference>
<protein>
    <submittedName>
        <fullName evidence="1">Uncharacterized protein</fullName>
    </submittedName>
</protein>
<dbReference type="AGR" id="MGI:3643118"/>
<gene>
    <name evidence="2" type="primary">Silc1</name>
    <name evidence="2" type="synonym">EG636791</name>
    <name evidence="2" type="synonym">Gm9866</name>
</gene>
<evidence type="ECO:0000313" key="2">
    <source>
        <dbReference type="MGI" id="MGI:3643118"/>
    </source>
</evidence>